<dbReference type="AlphaFoldDB" id="A0A158F8I1"/>
<protein>
    <submittedName>
        <fullName evidence="1">Uncharacterized protein</fullName>
    </submittedName>
</protein>
<evidence type="ECO:0000313" key="1">
    <source>
        <dbReference type="EMBL" id="SAL16232.1"/>
    </source>
</evidence>
<accession>A0A158F8I1</accession>
<dbReference type="Proteomes" id="UP000054893">
    <property type="component" value="Unassembled WGS sequence"/>
</dbReference>
<dbReference type="EMBL" id="FCOC02000002">
    <property type="protein sequence ID" value="SAL16232.1"/>
    <property type="molecule type" value="Genomic_DNA"/>
</dbReference>
<reference evidence="1 2" key="1">
    <citation type="submission" date="2016-01" db="EMBL/GenBank/DDBJ databases">
        <authorList>
            <person name="Oliw E.H."/>
        </authorList>
    </citation>
    <scope>NUCLEOTIDE SEQUENCE [LARGE SCALE GENOMIC DNA]</scope>
    <source>
        <strain evidence="1">LMG 22029</strain>
    </source>
</reference>
<evidence type="ECO:0000313" key="2">
    <source>
        <dbReference type="Proteomes" id="UP000054893"/>
    </source>
</evidence>
<organism evidence="1 2">
    <name type="scientific">Caballeronia sordidicola</name>
    <name type="common">Burkholderia sordidicola</name>
    <dbReference type="NCBI Taxonomy" id="196367"/>
    <lineage>
        <taxon>Bacteria</taxon>
        <taxon>Pseudomonadati</taxon>
        <taxon>Pseudomonadota</taxon>
        <taxon>Betaproteobacteria</taxon>
        <taxon>Burkholderiales</taxon>
        <taxon>Burkholderiaceae</taxon>
        <taxon>Caballeronia</taxon>
    </lineage>
</organism>
<name>A0A158F8I1_CABSO</name>
<gene>
    <name evidence="1" type="ORF">AWB64_00955</name>
</gene>
<proteinExistence type="predicted"/>
<sequence length="89" mass="10164">MGHEMSKLRRTMRCVRVVFLLKWLGRRPITTARHIQCESHNLPPLDCSRRLGKATHLDANAQITKDPLKSVDNTYVMASGKYGNCCLPR</sequence>